<evidence type="ECO:0000313" key="2">
    <source>
        <dbReference type="EMBL" id="CAC5398393.1"/>
    </source>
</evidence>
<name>A0A6J8CPI2_MYTCO</name>
<dbReference type="Proteomes" id="UP000507470">
    <property type="component" value="Unassembled WGS sequence"/>
</dbReference>
<feature type="region of interest" description="Disordered" evidence="1">
    <location>
        <begin position="149"/>
        <end position="210"/>
    </location>
</feature>
<feature type="compositionally biased region" description="Low complexity" evidence="1">
    <location>
        <begin position="153"/>
        <end position="171"/>
    </location>
</feature>
<proteinExistence type="predicted"/>
<protein>
    <submittedName>
        <fullName evidence="2">Uncharacterized protein</fullName>
    </submittedName>
</protein>
<organism evidence="2 3">
    <name type="scientific">Mytilus coruscus</name>
    <name type="common">Sea mussel</name>
    <dbReference type="NCBI Taxonomy" id="42192"/>
    <lineage>
        <taxon>Eukaryota</taxon>
        <taxon>Metazoa</taxon>
        <taxon>Spiralia</taxon>
        <taxon>Lophotrochozoa</taxon>
        <taxon>Mollusca</taxon>
        <taxon>Bivalvia</taxon>
        <taxon>Autobranchia</taxon>
        <taxon>Pteriomorphia</taxon>
        <taxon>Mytilida</taxon>
        <taxon>Mytiloidea</taxon>
        <taxon>Mytilidae</taxon>
        <taxon>Mytilinae</taxon>
        <taxon>Mytilus</taxon>
    </lineage>
</organism>
<evidence type="ECO:0000313" key="3">
    <source>
        <dbReference type="Proteomes" id="UP000507470"/>
    </source>
</evidence>
<gene>
    <name evidence="2" type="ORF">MCOR_32767</name>
</gene>
<dbReference type="AlphaFoldDB" id="A0A6J8CPI2"/>
<dbReference type="EMBL" id="CACVKT020005897">
    <property type="protein sequence ID" value="CAC5398393.1"/>
    <property type="molecule type" value="Genomic_DNA"/>
</dbReference>
<reference evidence="2 3" key="1">
    <citation type="submission" date="2020-06" db="EMBL/GenBank/DDBJ databases">
        <authorList>
            <person name="Li R."/>
            <person name="Bekaert M."/>
        </authorList>
    </citation>
    <scope>NUCLEOTIDE SEQUENCE [LARGE SCALE GENOMIC DNA]</scope>
    <source>
        <strain evidence="3">wild</strain>
    </source>
</reference>
<evidence type="ECO:0000256" key="1">
    <source>
        <dbReference type="SAM" id="MobiDB-lite"/>
    </source>
</evidence>
<keyword evidence="3" id="KW-1185">Reference proteome</keyword>
<sequence length="210" mass="22976">MEVQSETSFTKQGMLHSQSKVGLGPFAPPVSSYIEAYYITETHETKQNYFVSQSHTGQGTLVPSSSYNVNPILIQGSMIQNTPPFWSYSVPPPGLQHNVGSTVPAAAVFYPGSNIETSNIPLIPVQWNTPVVMPSHAPSEQLCHIINPTMSHSKFPSPQSSRFPSSQGSPRSNEEQNNMPFKRVISPSFQRNSSNNKSNDQSLNKTGSGH</sequence>
<accession>A0A6J8CPI2</accession>
<feature type="compositionally biased region" description="Polar residues" evidence="1">
    <location>
        <begin position="187"/>
        <end position="210"/>
    </location>
</feature>